<keyword evidence="8" id="KW-0931">ER-Golgi transport</keyword>
<dbReference type="GO" id="GO:0006886">
    <property type="term" value="P:intracellular protein transport"/>
    <property type="evidence" value="ECO:0007669"/>
    <property type="project" value="InterPro"/>
</dbReference>
<dbReference type="STRING" id="6669.E9GT44"/>
<keyword evidence="9" id="KW-0653">Protein transport</keyword>
<evidence type="ECO:0000256" key="9">
    <source>
        <dbReference type="ARBA" id="ARBA00022927"/>
    </source>
</evidence>
<evidence type="ECO:0000256" key="4">
    <source>
        <dbReference type="ARBA" id="ARBA00011984"/>
    </source>
</evidence>
<evidence type="ECO:0000256" key="13">
    <source>
        <dbReference type="PIRSR" id="PIRSR606687-2"/>
    </source>
</evidence>
<dbReference type="GO" id="GO:0006888">
    <property type="term" value="P:endoplasmic reticulum to Golgi vesicle-mediated transport"/>
    <property type="evidence" value="ECO:0000318"/>
    <property type="project" value="GO_Central"/>
</dbReference>
<feature type="binding site" evidence="13">
    <location>
        <position position="219"/>
    </location>
    <ligand>
        <name>GTP</name>
        <dbReference type="ChEBI" id="CHEBI:37565"/>
    </ligand>
</feature>
<dbReference type="InterPro" id="IPR006689">
    <property type="entry name" value="Small_GTPase_ARF/SAR"/>
</dbReference>
<proteinExistence type="inferred from homology"/>
<evidence type="ECO:0000256" key="10">
    <source>
        <dbReference type="ARBA" id="ARBA00023034"/>
    </source>
</evidence>
<dbReference type="HOGENOM" id="CLU_1012875_0_0_1"/>
<accession>E9GT44</accession>
<evidence type="ECO:0000313" key="16">
    <source>
        <dbReference type="Proteomes" id="UP000000305"/>
    </source>
</evidence>
<organism evidence="15 16">
    <name type="scientific">Daphnia pulex</name>
    <name type="common">Water flea</name>
    <dbReference type="NCBI Taxonomy" id="6669"/>
    <lineage>
        <taxon>Eukaryota</taxon>
        <taxon>Metazoa</taxon>
        <taxon>Ecdysozoa</taxon>
        <taxon>Arthropoda</taxon>
        <taxon>Crustacea</taxon>
        <taxon>Branchiopoda</taxon>
        <taxon>Diplostraca</taxon>
        <taxon>Cladocera</taxon>
        <taxon>Anomopoda</taxon>
        <taxon>Daphniidae</taxon>
        <taxon>Daphnia</taxon>
    </lineage>
</organism>
<dbReference type="PRINTS" id="PR00328">
    <property type="entry name" value="SAR1GTPBP"/>
</dbReference>
<feature type="binding site" evidence="14">
    <location>
        <begin position="218"/>
        <end position="221"/>
    </location>
    <ligand>
        <name>GTP</name>
        <dbReference type="ChEBI" id="CHEBI:37565"/>
    </ligand>
</feature>
<evidence type="ECO:0000256" key="7">
    <source>
        <dbReference type="ARBA" id="ARBA00022824"/>
    </source>
</evidence>
<comment type="subcellular location">
    <subcellularLocation>
        <location evidence="1">Endoplasmic reticulum</location>
    </subcellularLocation>
    <subcellularLocation>
        <location evidence="2">Golgi apparatus</location>
    </subcellularLocation>
</comment>
<comment type="similarity">
    <text evidence="3">Belongs to the small GTPase superfamily. SAR1 family.</text>
</comment>
<dbReference type="Pfam" id="PF00025">
    <property type="entry name" value="Arf"/>
    <property type="match status" value="1"/>
</dbReference>
<dbReference type="EC" id="3.6.5.2" evidence="4"/>
<protein>
    <recommendedName>
        <fullName evidence="4">small monomeric GTPase</fullName>
        <ecNumber evidence="4">3.6.5.2</ecNumber>
    </recommendedName>
</protein>
<dbReference type="InParanoid" id="E9GT44"/>
<dbReference type="Proteomes" id="UP000000305">
    <property type="component" value="Unassembled WGS sequence"/>
</dbReference>
<dbReference type="GO" id="GO:0003924">
    <property type="term" value="F:GTPase activity"/>
    <property type="evidence" value="ECO:0000318"/>
    <property type="project" value="GO_Central"/>
</dbReference>
<keyword evidence="7" id="KW-0256">Endoplasmic reticulum</keyword>
<feature type="binding site" evidence="13">
    <location>
        <position position="264"/>
    </location>
    <ligand>
        <name>GTP</name>
        <dbReference type="ChEBI" id="CHEBI:37565"/>
    </ligand>
</feature>
<dbReference type="KEGG" id="dpx:DAPPUDRAFT_247913"/>
<evidence type="ECO:0000256" key="12">
    <source>
        <dbReference type="ARBA" id="ARBA00047660"/>
    </source>
</evidence>
<dbReference type="GO" id="GO:0030127">
    <property type="term" value="C:COPII vesicle coat"/>
    <property type="evidence" value="ECO:0000318"/>
    <property type="project" value="GO_Central"/>
</dbReference>
<reference evidence="15 16" key="1">
    <citation type="journal article" date="2011" name="Science">
        <title>The ecoresponsive genome of Daphnia pulex.</title>
        <authorList>
            <person name="Colbourne J.K."/>
            <person name="Pfrender M.E."/>
            <person name="Gilbert D."/>
            <person name="Thomas W.K."/>
            <person name="Tucker A."/>
            <person name="Oakley T.H."/>
            <person name="Tokishita S."/>
            <person name="Aerts A."/>
            <person name="Arnold G.J."/>
            <person name="Basu M.K."/>
            <person name="Bauer D.J."/>
            <person name="Caceres C.E."/>
            <person name="Carmel L."/>
            <person name="Casola C."/>
            <person name="Choi J.H."/>
            <person name="Detter J.C."/>
            <person name="Dong Q."/>
            <person name="Dusheyko S."/>
            <person name="Eads B.D."/>
            <person name="Frohlich T."/>
            <person name="Geiler-Samerotte K.A."/>
            <person name="Gerlach D."/>
            <person name="Hatcher P."/>
            <person name="Jogdeo S."/>
            <person name="Krijgsveld J."/>
            <person name="Kriventseva E.V."/>
            <person name="Kultz D."/>
            <person name="Laforsch C."/>
            <person name="Lindquist E."/>
            <person name="Lopez J."/>
            <person name="Manak J.R."/>
            <person name="Muller J."/>
            <person name="Pangilinan J."/>
            <person name="Patwardhan R.P."/>
            <person name="Pitluck S."/>
            <person name="Pritham E.J."/>
            <person name="Rechtsteiner A."/>
            <person name="Rho M."/>
            <person name="Rogozin I.B."/>
            <person name="Sakarya O."/>
            <person name="Salamov A."/>
            <person name="Schaack S."/>
            <person name="Shapiro H."/>
            <person name="Shiga Y."/>
            <person name="Skalitzky C."/>
            <person name="Smith Z."/>
            <person name="Souvorov A."/>
            <person name="Sung W."/>
            <person name="Tang Z."/>
            <person name="Tsuchiya D."/>
            <person name="Tu H."/>
            <person name="Vos H."/>
            <person name="Wang M."/>
            <person name="Wolf Y.I."/>
            <person name="Yamagata H."/>
            <person name="Yamada T."/>
            <person name="Ye Y."/>
            <person name="Shaw J.R."/>
            <person name="Andrews J."/>
            <person name="Crease T.J."/>
            <person name="Tang H."/>
            <person name="Lucas S.M."/>
            <person name="Robertson H.M."/>
            <person name="Bork P."/>
            <person name="Koonin E.V."/>
            <person name="Zdobnov E.M."/>
            <person name="Grigoriev I.V."/>
            <person name="Lynch M."/>
            <person name="Boore J.L."/>
        </authorList>
    </citation>
    <scope>NUCLEOTIDE SEQUENCE [LARGE SCALE GENOMIC DNA]</scope>
</reference>
<evidence type="ECO:0000256" key="11">
    <source>
        <dbReference type="ARBA" id="ARBA00023134"/>
    </source>
</evidence>
<dbReference type="GO" id="GO:0016050">
    <property type="term" value="P:vesicle organization"/>
    <property type="evidence" value="ECO:0000318"/>
    <property type="project" value="GO_Central"/>
</dbReference>
<sequence length="275" mass="31135">MAAIRYRRVTAELVAAAAAASNLATSHEAEATYIEEHLPSPTLDPYSPQTDGCGWGREGQLHLVLWQQLPQNKTEFENWLNSQESSSQFLITWELELKAQLEEFKIHHIENNTPSIPEVYHDITASNVVDYPLPLEAPERGERTLLFLCGRKSRLVVRIICFHIHNVCLGLVCWSPWDVRINLVDAFDAQCFAESKNELFSLLADEQLGHCPILVLGNKIDRPGAASEEKLRVYFELHNTTGKGKTPRSQLSSRPLELFVCSVLKRQGYGEVFCY</sequence>
<gene>
    <name evidence="15" type="ORF">DAPPUDRAFT_247913</name>
</gene>
<keyword evidence="16" id="KW-1185">Reference proteome</keyword>
<evidence type="ECO:0000256" key="1">
    <source>
        <dbReference type="ARBA" id="ARBA00004240"/>
    </source>
</evidence>
<feature type="binding site" evidence="13">
    <location>
        <position position="263"/>
    </location>
    <ligand>
        <name>GTP</name>
        <dbReference type="ChEBI" id="CHEBI:37565"/>
    </ligand>
</feature>
<dbReference type="GO" id="GO:0005794">
    <property type="term" value="C:Golgi apparatus"/>
    <property type="evidence" value="ECO:0007669"/>
    <property type="project" value="UniProtKB-SubCell"/>
</dbReference>
<dbReference type="InterPro" id="IPR006687">
    <property type="entry name" value="Small_GTPase_SAR1"/>
</dbReference>
<dbReference type="GO" id="GO:0061024">
    <property type="term" value="P:membrane organization"/>
    <property type="evidence" value="ECO:0000318"/>
    <property type="project" value="GO_Central"/>
</dbReference>
<dbReference type="SMART" id="SM00178">
    <property type="entry name" value="SAR"/>
    <property type="match status" value="1"/>
</dbReference>
<dbReference type="AlphaFoldDB" id="E9GT44"/>
<keyword evidence="6 13" id="KW-0547">Nucleotide-binding</keyword>
<comment type="catalytic activity">
    <reaction evidence="12">
        <text>GTP + H2O = GDP + phosphate + H(+)</text>
        <dbReference type="Rhea" id="RHEA:19669"/>
        <dbReference type="ChEBI" id="CHEBI:15377"/>
        <dbReference type="ChEBI" id="CHEBI:15378"/>
        <dbReference type="ChEBI" id="CHEBI:37565"/>
        <dbReference type="ChEBI" id="CHEBI:43474"/>
        <dbReference type="ChEBI" id="CHEBI:58189"/>
        <dbReference type="EC" id="3.6.5.2"/>
    </reaction>
    <physiologicalReaction direction="left-to-right" evidence="12">
        <dbReference type="Rhea" id="RHEA:19670"/>
    </physiologicalReaction>
</comment>
<dbReference type="PROSITE" id="PS51422">
    <property type="entry name" value="SAR1"/>
    <property type="match status" value="1"/>
</dbReference>
<keyword evidence="5" id="KW-0813">Transport</keyword>
<evidence type="ECO:0000256" key="2">
    <source>
        <dbReference type="ARBA" id="ARBA00004555"/>
    </source>
</evidence>
<name>E9GT44_DAPPU</name>
<dbReference type="OrthoDB" id="15478at2759"/>
<dbReference type="EMBL" id="GL732563">
    <property type="protein sequence ID" value="EFX77336.1"/>
    <property type="molecule type" value="Genomic_DNA"/>
</dbReference>
<evidence type="ECO:0000256" key="6">
    <source>
        <dbReference type="ARBA" id="ARBA00022741"/>
    </source>
</evidence>
<evidence type="ECO:0000256" key="3">
    <source>
        <dbReference type="ARBA" id="ARBA00007507"/>
    </source>
</evidence>
<dbReference type="GO" id="GO:0003400">
    <property type="term" value="P:regulation of COPII vesicle coating"/>
    <property type="evidence" value="ECO:0000318"/>
    <property type="project" value="GO_Central"/>
</dbReference>
<dbReference type="GO" id="GO:0003925">
    <property type="term" value="F:G protein activity"/>
    <property type="evidence" value="ECO:0007669"/>
    <property type="project" value="UniProtKB-EC"/>
</dbReference>
<dbReference type="SUPFAM" id="SSF52540">
    <property type="entry name" value="P-loop containing nucleoside triphosphate hydrolases"/>
    <property type="match status" value="1"/>
</dbReference>
<evidence type="ECO:0000313" key="15">
    <source>
        <dbReference type="EMBL" id="EFX77336.1"/>
    </source>
</evidence>
<keyword evidence="10" id="KW-0333">Golgi apparatus</keyword>
<evidence type="ECO:0000256" key="8">
    <source>
        <dbReference type="ARBA" id="ARBA00022892"/>
    </source>
</evidence>
<dbReference type="eggNOG" id="KOG0077">
    <property type="taxonomic scope" value="Eukaryota"/>
</dbReference>
<dbReference type="PANTHER" id="PTHR45684">
    <property type="entry name" value="RE74312P"/>
    <property type="match status" value="1"/>
</dbReference>
<evidence type="ECO:0000256" key="5">
    <source>
        <dbReference type="ARBA" id="ARBA00022448"/>
    </source>
</evidence>
<dbReference type="GO" id="GO:0005525">
    <property type="term" value="F:GTP binding"/>
    <property type="evidence" value="ECO:0007669"/>
    <property type="project" value="UniProtKB-KW"/>
</dbReference>
<dbReference type="Gene3D" id="3.40.50.300">
    <property type="entry name" value="P-loop containing nucleotide triphosphate hydrolases"/>
    <property type="match status" value="1"/>
</dbReference>
<dbReference type="InterPro" id="IPR027417">
    <property type="entry name" value="P-loop_NTPase"/>
</dbReference>
<keyword evidence="11 14" id="KW-0342">GTP-binding</keyword>
<feature type="binding site" evidence="13">
    <location>
        <position position="218"/>
    </location>
    <ligand>
        <name>GTP</name>
        <dbReference type="ChEBI" id="CHEBI:37565"/>
    </ligand>
</feature>
<evidence type="ECO:0000256" key="14">
    <source>
        <dbReference type="PIRSR" id="PIRSR606689-1"/>
    </source>
</evidence>
<feature type="binding site" evidence="13">
    <location>
        <position position="221"/>
    </location>
    <ligand>
        <name>GTP</name>
        <dbReference type="ChEBI" id="CHEBI:37565"/>
    </ligand>
</feature>
<dbReference type="GO" id="GO:0070971">
    <property type="term" value="C:endoplasmic reticulum exit site"/>
    <property type="evidence" value="ECO:0000318"/>
    <property type="project" value="GO_Central"/>
</dbReference>